<protein>
    <submittedName>
        <fullName evidence="3">FGGY_C domain-containing protein</fullName>
    </submittedName>
</protein>
<evidence type="ECO:0000313" key="3">
    <source>
        <dbReference type="WBParaSite" id="HNAJ_0001279701-mRNA-1"/>
    </source>
</evidence>
<reference evidence="1 2" key="2">
    <citation type="submission" date="2018-11" db="EMBL/GenBank/DDBJ databases">
        <authorList>
            <consortium name="Pathogen Informatics"/>
        </authorList>
    </citation>
    <scope>NUCLEOTIDE SEQUENCE [LARGE SCALE GENOMIC DNA]</scope>
</reference>
<dbReference type="WBParaSite" id="HNAJ_0001279701-mRNA-1">
    <property type="protein sequence ID" value="HNAJ_0001279701-mRNA-1"/>
    <property type="gene ID" value="HNAJ_0001279701"/>
</dbReference>
<reference evidence="3" key="1">
    <citation type="submission" date="2017-02" db="UniProtKB">
        <authorList>
            <consortium name="WormBaseParasite"/>
        </authorList>
    </citation>
    <scope>IDENTIFICATION</scope>
</reference>
<organism evidence="3">
    <name type="scientific">Rodentolepis nana</name>
    <name type="common">Dwarf tapeworm</name>
    <name type="synonym">Hymenolepis nana</name>
    <dbReference type="NCBI Taxonomy" id="102285"/>
    <lineage>
        <taxon>Eukaryota</taxon>
        <taxon>Metazoa</taxon>
        <taxon>Spiralia</taxon>
        <taxon>Lophotrochozoa</taxon>
        <taxon>Platyhelminthes</taxon>
        <taxon>Cestoda</taxon>
        <taxon>Eucestoda</taxon>
        <taxon>Cyclophyllidea</taxon>
        <taxon>Hymenolepididae</taxon>
        <taxon>Rodentolepis</taxon>
    </lineage>
</organism>
<evidence type="ECO:0000313" key="1">
    <source>
        <dbReference type="EMBL" id="VDO14061.1"/>
    </source>
</evidence>
<evidence type="ECO:0000313" key="2">
    <source>
        <dbReference type="Proteomes" id="UP000278807"/>
    </source>
</evidence>
<dbReference type="STRING" id="102285.A0A0R3TY50"/>
<dbReference type="Proteomes" id="UP000278807">
    <property type="component" value="Unassembled WGS sequence"/>
</dbReference>
<name>A0A0R3TY50_RODNA</name>
<dbReference type="OrthoDB" id="6258138at2759"/>
<dbReference type="EMBL" id="UZAE01014642">
    <property type="protein sequence ID" value="VDO14061.1"/>
    <property type="molecule type" value="Genomic_DNA"/>
</dbReference>
<proteinExistence type="predicted"/>
<keyword evidence="2" id="KW-1185">Reference proteome</keyword>
<dbReference type="AlphaFoldDB" id="A0A0R3TY50"/>
<gene>
    <name evidence="1" type="ORF">HNAJ_LOCUS12773</name>
</gene>
<sequence length="153" mass="16744">MWVYEKLSHAASHRFDANGSPLSRMQSPSEIIVDPRLFLERYEQASPTEASGGSVTNIHPDDMFSLPSVYSAICSGVVRNLVSMAPPELLDWANVKELYCMGGALKRNPLLLEQLMTEYPSVDMNSISEDKVIEACVGAALYTATVIEASKSS</sequence>
<accession>A0A0R3TY50</accession>